<comment type="subcellular location">
    <subcellularLocation>
        <location evidence="10">Cytoplasm</location>
    </subcellularLocation>
    <subcellularLocation>
        <location evidence="10">Mitochondrion</location>
    </subcellularLocation>
    <text evidence="10">Relocalizes to mitochondria after H(2)O(2) exposure.</text>
</comment>
<dbReference type="GO" id="GO:0016226">
    <property type="term" value="P:iron-sulfur cluster assembly"/>
    <property type="evidence" value="ECO:0007669"/>
    <property type="project" value="UniProtKB-UniRule"/>
</dbReference>
<dbReference type="InterPro" id="IPR028879">
    <property type="entry name" value="NDOR1"/>
</dbReference>
<feature type="binding site" evidence="10">
    <location>
        <begin position="11"/>
        <end position="16"/>
    </location>
    <ligand>
        <name>FMN</name>
        <dbReference type="ChEBI" id="CHEBI:58210"/>
    </ligand>
</feature>
<evidence type="ECO:0000256" key="6">
    <source>
        <dbReference type="ARBA" id="ARBA00022827"/>
    </source>
</evidence>
<evidence type="ECO:0000313" key="14">
    <source>
        <dbReference type="Proteomes" id="UP000030161"/>
    </source>
</evidence>
<dbReference type="SUPFAM" id="SSF52218">
    <property type="entry name" value="Flavoproteins"/>
    <property type="match status" value="1"/>
</dbReference>
<feature type="binding site" evidence="10">
    <location>
        <position position="452"/>
    </location>
    <ligand>
        <name>NADP(+)</name>
        <dbReference type="ChEBI" id="CHEBI:58349"/>
    </ligand>
</feature>
<dbReference type="InterPro" id="IPR003097">
    <property type="entry name" value="CysJ-like_FAD-binding"/>
</dbReference>
<feature type="binding site" evidence="10">
    <location>
        <begin position="412"/>
        <end position="415"/>
    </location>
    <ligand>
        <name>FAD</name>
        <dbReference type="ChEBI" id="CHEBI:57692"/>
    </ligand>
</feature>
<evidence type="ECO:0000256" key="7">
    <source>
        <dbReference type="ARBA" id="ARBA00022857"/>
    </source>
</evidence>
<dbReference type="InterPro" id="IPR023173">
    <property type="entry name" value="NADPH_Cyt_P450_Rdtase_alpha"/>
</dbReference>
<dbReference type="FunFam" id="1.20.990.10:FF:000008">
    <property type="entry name" value="NADPH-dependent diflavin oxidoreductase 1"/>
    <property type="match status" value="1"/>
</dbReference>
<dbReference type="PANTHER" id="PTHR19384">
    <property type="entry name" value="NITRIC OXIDE SYNTHASE-RELATED"/>
    <property type="match status" value="1"/>
</dbReference>
<comment type="similarity">
    <text evidence="10">Belongs to the NADPH-dependent diflavin oxidoreductase NDOR1 family.</text>
</comment>
<reference evidence="13 14" key="1">
    <citation type="submission" date="2013-12" db="EMBL/GenBank/DDBJ databases">
        <title>The Genome Sequence of Candida albicans P78048.</title>
        <authorList>
            <consortium name="The Broad Institute Genome Sequencing Platform"/>
            <consortium name="The Broad Institute Genome Sequencing Center for Infectious Disease"/>
            <person name="Cuomo C."/>
            <person name="Bennett R."/>
            <person name="Hirakawa M."/>
            <person name="Noverr M."/>
            <person name="Mitchell A."/>
            <person name="Young S.K."/>
            <person name="Zeng Q."/>
            <person name="Gargeya S."/>
            <person name="Fitzgerald M."/>
            <person name="Abouelleil A."/>
            <person name="Alvarado L."/>
            <person name="Berlin A.M."/>
            <person name="Chapman S.B."/>
            <person name="Dewar J."/>
            <person name="Goldberg J."/>
            <person name="Griggs A."/>
            <person name="Gujja S."/>
            <person name="Hansen M."/>
            <person name="Howarth C."/>
            <person name="Imamovic A."/>
            <person name="Larimer J."/>
            <person name="McCowan C."/>
            <person name="Murphy C."/>
            <person name="Pearson M."/>
            <person name="Priest M."/>
            <person name="Roberts A."/>
            <person name="Saif S."/>
            <person name="Shea T."/>
            <person name="Sykes S."/>
            <person name="Wortman J."/>
            <person name="Nusbaum C."/>
            <person name="Birren B."/>
        </authorList>
    </citation>
    <scope>NUCLEOTIDE SEQUENCE [LARGE SCALE GENOMIC DNA]</scope>
    <source>
        <strain evidence="13 14">P78048</strain>
    </source>
</reference>
<organism evidence="13 14">
    <name type="scientific">Candida albicans P78048</name>
    <dbReference type="NCBI Taxonomy" id="1094989"/>
    <lineage>
        <taxon>Eukaryota</taxon>
        <taxon>Fungi</taxon>
        <taxon>Dikarya</taxon>
        <taxon>Ascomycota</taxon>
        <taxon>Saccharomycotina</taxon>
        <taxon>Pichiomycetes</taxon>
        <taxon>Debaryomycetaceae</taxon>
        <taxon>Candida/Lodderomyces clade</taxon>
        <taxon>Candida</taxon>
    </lineage>
</organism>
<comment type="cofactor">
    <cofactor evidence="2 10">
        <name>FAD</name>
        <dbReference type="ChEBI" id="CHEBI:57692"/>
    </cofactor>
</comment>
<dbReference type="SUPFAM" id="SSF63380">
    <property type="entry name" value="Riboflavin synthase domain-like"/>
    <property type="match status" value="1"/>
</dbReference>
<protein>
    <recommendedName>
        <fullName evidence="10">NADPH-dependent diflavin oxidoreductase 1</fullName>
        <ecNumber evidence="10">1.18.1.-</ecNumber>
    </recommendedName>
    <alternativeName>
        <fullName evidence="10">NADPH-dependent FMN and FAD-containing oxidoreductase</fullName>
    </alternativeName>
</protein>
<evidence type="ECO:0000256" key="4">
    <source>
        <dbReference type="ARBA" id="ARBA00022630"/>
    </source>
</evidence>
<dbReference type="EC" id="1.18.1.-" evidence="10"/>
<comment type="similarity">
    <text evidence="10">In the N-terminal section; belongs to the flavodoxin family.</text>
</comment>
<keyword evidence="3 10" id="KW-0963">Cytoplasm</keyword>
<evidence type="ECO:0000256" key="9">
    <source>
        <dbReference type="ARBA" id="ARBA00052174"/>
    </source>
</evidence>
<evidence type="ECO:0000256" key="1">
    <source>
        <dbReference type="ARBA" id="ARBA00001917"/>
    </source>
</evidence>
<dbReference type="InterPro" id="IPR029039">
    <property type="entry name" value="Flavoprotein-like_sf"/>
</dbReference>
<dbReference type="Pfam" id="PF00667">
    <property type="entry name" value="FAD_binding_1"/>
    <property type="match status" value="1"/>
</dbReference>
<keyword evidence="7 10" id="KW-0521">NADP</keyword>
<dbReference type="EMBL" id="AJIX01000010">
    <property type="protein sequence ID" value="KGR15952.1"/>
    <property type="molecule type" value="Genomic_DNA"/>
</dbReference>
<dbReference type="Gene3D" id="3.40.50.360">
    <property type="match status" value="1"/>
</dbReference>
<feature type="binding site" evidence="10">
    <location>
        <position position="589"/>
    </location>
    <ligand>
        <name>FAD</name>
        <dbReference type="ChEBI" id="CHEBI:57692"/>
    </ligand>
</feature>
<sequence length="589" mass="67441">MTGEITILYGSETGNAEEYAKYLKQRLRSYNLKPINLASLDDYPLKRLVTHTSYLIIICSTTGQGEIPRNGKKFMKFILKKKLPSDLFQHLQLTTFGVGDSSYVKYNYAIKKIHTRLMQLGCQLLSPRCEADEISPEGVDGYYIEWEAELIAALLNKFPSASKISSEAVPMPEYRISVSKSDTTIDPKEVIDNPIVSRLGKDGLKLGTVLENNRLTSSNHFQDVRDFKFSSNGLNYLPGDTVSLFPCNFDEDVDALLQSQPQWLKIADKPLNLKNFPHLEGGFADILTLRTLFKYHLDIMSIPRRSFFALLWHFVDPSTEDGEREQEKLKEFGSLDEPEELYDYANRPRRSILETLLEFENNLTIPVSYILDLFPLIRPRMFSIASCPSSKEVELVVAIVEYKTIIRKIRRGVCTRWLKNLKPGDQFLFSIQRSSFKYKDDNSPIIMVAPGTGIAPMKSLIDEVIQNNSKQELYLFFGCRFKEKDNLIESFWHGNENQNLHLVSAYSRDSNSKYRYVQDALFAHSELIGKLLIEQNAKVFVCGSSGKMPREVKITFVEIVKKFTGMDEGDAQKYIIGLEDNGRYKEDAW</sequence>
<evidence type="ECO:0000256" key="10">
    <source>
        <dbReference type="HAMAP-Rule" id="MF_03178"/>
    </source>
</evidence>
<feature type="domain" description="Flavodoxin-like" evidence="11">
    <location>
        <begin position="5"/>
        <end position="151"/>
    </location>
</feature>
<dbReference type="InterPro" id="IPR008254">
    <property type="entry name" value="Flavodoxin/NO_synth"/>
</dbReference>
<dbReference type="PRINTS" id="PR00371">
    <property type="entry name" value="FPNCR"/>
</dbReference>
<dbReference type="InterPro" id="IPR001094">
    <property type="entry name" value="Flavdoxin-like"/>
</dbReference>
<feature type="binding site" evidence="10">
    <location>
        <position position="133"/>
    </location>
    <ligand>
        <name>FMN</name>
        <dbReference type="ChEBI" id="CHEBI:58210"/>
    </ligand>
</feature>
<dbReference type="Pfam" id="PF00175">
    <property type="entry name" value="NAD_binding_1"/>
    <property type="match status" value="1"/>
</dbReference>
<dbReference type="AlphaFoldDB" id="A0AB34Q0Y0"/>
<dbReference type="GO" id="GO:0160246">
    <property type="term" value="F:NADPH-iron-sulfur [2Fe-2S] protein oxidoreductase activity"/>
    <property type="evidence" value="ECO:0007669"/>
    <property type="project" value="InterPro"/>
</dbReference>
<gene>
    <name evidence="10" type="primary">TAH18</name>
    <name evidence="13" type="ORF">MG3_01544</name>
</gene>
<dbReference type="SMR" id="A0AB34Q0Y0"/>
<dbReference type="HAMAP" id="MF_03178">
    <property type="entry name" value="NDOR1"/>
    <property type="match status" value="1"/>
</dbReference>
<evidence type="ECO:0000256" key="5">
    <source>
        <dbReference type="ARBA" id="ARBA00022643"/>
    </source>
</evidence>
<feature type="domain" description="FAD-binding FR-type" evidence="12">
    <location>
        <begin position="202"/>
        <end position="439"/>
    </location>
</feature>
<dbReference type="GO" id="GO:0005829">
    <property type="term" value="C:cytosol"/>
    <property type="evidence" value="ECO:0007669"/>
    <property type="project" value="TreeGrafter"/>
</dbReference>
<dbReference type="GO" id="GO:0010181">
    <property type="term" value="F:FMN binding"/>
    <property type="evidence" value="ECO:0007669"/>
    <property type="project" value="UniProtKB-UniRule"/>
</dbReference>
<dbReference type="PROSITE" id="PS51384">
    <property type="entry name" value="FAD_FR"/>
    <property type="match status" value="1"/>
</dbReference>
<keyword evidence="6 10" id="KW-0274">FAD</keyword>
<keyword evidence="4 10" id="KW-0285">Flavoprotein</keyword>
<dbReference type="PROSITE" id="PS50902">
    <property type="entry name" value="FLAVODOXIN_LIKE"/>
    <property type="match status" value="1"/>
</dbReference>
<dbReference type="InterPro" id="IPR001709">
    <property type="entry name" value="Flavoprot_Pyr_Nucl_cyt_Rdtase"/>
</dbReference>
<comment type="function">
    <text evidence="10">NADPH-dependent reductase which is a central component of the cytosolic iron-sulfur (Fe-S) protein assembly (CIA) machinery. Transfers electrons from NADPH via its FAD and FMN prosthetic groups to the [2Fe-2S] cluster of DRE2, another key component of the CIA machinery. In turn, this reduced cluster provides electrons for assembly of cytosolic iron-sulfur cluster proteins. Positively controls H(2)O(2)-induced cell death.</text>
</comment>
<keyword evidence="5 10" id="KW-0288">FMN</keyword>
<feature type="binding site" evidence="10">
    <location>
        <begin position="507"/>
        <end position="508"/>
    </location>
    <ligand>
        <name>NADP(+)</name>
        <dbReference type="ChEBI" id="CHEBI:58349"/>
    </ligand>
</feature>
<dbReference type="InterPro" id="IPR039261">
    <property type="entry name" value="FNR_nucleotide-bd"/>
</dbReference>
<comment type="subunit">
    <text evidence="10">Interacts with DRE2; as part of the cytosolic iron-sulfur (Fe-S) protein assembly (CIA) machinery.</text>
</comment>
<evidence type="ECO:0000259" key="12">
    <source>
        <dbReference type="PROSITE" id="PS51384"/>
    </source>
</evidence>
<dbReference type="GO" id="GO:0016651">
    <property type="term" value="F:oxidoreductase activity, acting on NAD(P)H"/>
    <property type="evidence" value="ECO:0007669"/>
    <property type="project" value="UniProtKB-UniRule"/>
</dbReference>
<name>A0AB34Q0Y0_CANAX</name>
<dbReference type="InterPro" id="IPR001433">
    <property type="entry name" value="OxRdtase_FAD/NAD-bd"/>
</dbReference>
<keyword evidence="10" id="KW-0496">Mitochondrion</keyword>
<accession>A0AB34Q0Y0</accession>
<evidence type="ECO:0000313" key="13">
    <source>
        <dbReference type="EMBL" id="KGR15952.1"/>
    </source>
</evidence>
<dbReference type="GO" id="GO:0005739">
    <property type="term" value="C:mitochondrion"/>
    <property type="evidence" value="ECO:0007669"/>
    <property type="project" value="UniProtKB-SubCell"/>
</dbReference>
<dbReference type="Gene3D" id="1.20.990.10">
    <property type="entry name" value="NADPH-cytochrome p450 Reductase, Chain A, domain 3"/>
    <property type="match status" value="1"/>
</dbReference>
<dbReference type="Gene3D" id="2.40.30.10">
    <property type="entry name" value="Translation factors"/>
    <property type="match status" value="1"/>
</dbReference>
<dbReference type="Proteomes" id="UP000030161">
    <property type="component" value="Unassembled WGS sequence"/>
</dbReference>
<dbReference type="GO" id="GO:0050661">
    <property type="term" value="F:NADP binding"/>
    <property type="evidence" value="ECO:0007669"/>
    <property type="project" value="UniProtKB-UniRule"/>
</dbReference>
<feature type="binding site" evidence="10">
    <location>
        <position position="349"/>
    </location>
    <ligand>
        <name>FAD</name>
        <dbReference type="ChEBI" id="CHEBI:57692"/>
    </ligand>
</feature>
<dbReference type="InterPro" id="IPR017927">
    <property type="entry name" value="FAD-bd_FR_type"/>
</dbReference>
<dbReference type="InterPro" id="IPR017938">
    <property type="entry name" value="Riboflavin_synthase-like_b-brl"/>
</dbReference>
<feature type="binding site" evidence="10">
    <location>
        <begin position="514"/>
        <end position="518"/>
    </location>
    <ligand>
        <name>NADP(+)</name>
        <dbReference type="ChEBI" id="CHEBI:58349"/>
    </ligand>
</feature>
<comment type="similarity">
    <text evidence="10">In the C-terminal section; belongs to the flavoprotein pyridine nucleotide cytochrome reductase family.</text>
</comment>
<dbReference type="Gene3D" id="3.40.50.80">
    <property type="entry name" value="Nucleotide-binding domain of ferredoxin-NADP reductase (FNR) module"/>
    <property type="match status" value="1"/>
</dbReference>
<feature type="binding site" evidence="10">
    <location>
        <begin position="98"/>
        <end position="107"/>
    </location>
    <ligand>
        <name>FMN</name>
        <dbReference type="ChEBI" id="CHEBI:58210"/>
    </ligand>
</feature>
<dbReference type="SUPFAM" id="SSF52343">
    <property type="entry name" value="Ferredoxin reductase-like, C-terminal NADP-linked domain"/>
    <property type="match status" value="1"/>
</dbReference>
<dbReference type="Pfam" id="PF00258">
    <property type="entry name" value="Flavodoxin_1"/>
    <property type="match status" value="1"/>
</dbReference>
<evidence type="ECO:0000259" key="11">
    <source>
        <dbReference type="PROSITE" id="PS50902"/>
    </source>
</evidence>
<evidence type="ECO:0000256" key="2">
    <source>
        <dbReference type="ARBA" id="ARBA00001974"/>
    </source>
</evidence>
<dbReference type="GO" id="GO:0050660">
    <property type="term" value="F:flavin adenine dinucleotide binding"/>
    <property type="evidence" value="ECO:0007669"/>
    <property type="project" value="UniProtKB-UniRule"/>
</dbReference>
<evidence type="ECO:0000256" key="3">
    <source>
        <dbReference type="ARBA" id="ARBA00022490"/>
    </source>
</evidence>
<proteinExistence type="inferred from homology"/>
<dbReference type="PRINTS" id="PR00369">
    <property type="entry name" value="FLAVODOXIN"/>
</dbReference>
<feature type="binding site" evidence="10">
    <location>
        <begin position="60"/>
        <end position="63"/>
    </location>
    <ligand>
        <name>FMN</name>
        <dbReference type="ChEBI" id="CHEBI:58210"/>
    </ligand>
</feature>
<feature type="binding site" evidence="10">
    <location>
        <begin position="380"/>
        <end position="383"/>
    </location>
    <ligand>
        <name>FAD</name>
        <dbReference type="ChEBI" id="CHEBI:57692"/>
    </ligand>
</feature>
<comment type="caution">
    <text evidence="10">Lacks conserved residue(s) required for the propagation of feature annotation.</text>
</comment>
<keyword evidence="8 10" id="KW-0560">Oxidoreductase</keyword>
<comment type="catalytic activity">
    <reaction evidence="9">
        <text>2 oxidized [2Fe-2S]-[protein] + NADPH = 2 reduced [2Fe-2S]-[protein] + NADP(+) + H(+)</text>
        <dbReference type="Rhea" id="RHEA:67716"/>
        <dbReference type="Rhea" id="RHEA-COMP:17327"/>
        <dbReference type="Rhea" id="RHEA-COMP:17328"/>
        <dbReference type="ChEBI" id="CHEBI:15378"/>
        <dbReference type="ChEBI" id="CHEBI:33737"/>
        <dbReference type="ChEBI" id="CHEBI:33738"/>
        <dbReference type="ChEBI" id="CHEBI:57783"/>
        <dbReference type="ChEBI" id="CHEBI:58349"/>
    </reaction>
    <physiologicalReaction direction="left-to-right" evidence="9">
        <dbReference type="Rhea" id="RHEA:67717"/>
    </physiologicalReaction>
</comment>
<evidence type="ECO:0000256" key="8">
    <source>
        <dbReference type="ARBA" id="ARBA00023002"/>
    </source>
</evidence>
<comment type="caution">
    <text evidence="13">The sequence shown here is derived from an EMBL/GenBank/DDBJ whole genome shotgun (WGS) entry which is preliminary data.</text>
</comment>
<dbReference type="FunFam" id="3.40.50.80:FF:000030">
    <property type="entry name" value="NADPH-dependent diflavin oxidoreductase 1"/>
    <property type="match status" value="1"/>
</dbReference>
<comment type="cofactor">
    <cofactor evidence="1 10">
        <name>FMN</name>
        <dbReference type="ChEBI" id="CHEBI:58210"/>
    </cofactor>
</comment>
<dbReference type="PANTHER" id="PTHR19384:SF10">
    <property type="entry name" value="NADPH-DEPENDENT DIFLAVIN OXIDOREDUCTASE 1"/>
    <property type="match status" value="1"/>
</dbReference>